<feature type="domain" description="MYND-type" evidence="5">
    <location>
        <begin position="294"/>
        <end position="334"/>
    </location>
</feature>
<evidence type="ECO:0000256" key="1">
    <source>
        <dbReference type="ARBA" id="ARBA00022723"/>
    </source>
</evidence>
<dbReference type="Proteomes" id="UP000772434">
    <property type="component" value="Unassembled WGS sequence"/>
</dbReference>
<dbReference type="Pfam" id="PF01753">
    <property type="entry name" value="zf-MYND"/>
    <property type="match status" value="1"/>
</dbReference>
<organism evidence="6 7">
    <name type="scientific">Rhodocollybia butyracea</name>
    <dbReference type="NCBI Taxonomy" id="206335"/>
    <lineage>
        <taxon>Eukaryota</taxon>
        <taxon>Fungi</taxon>
        <taxon>Dikarya</taxon>
        <taxon>Basidiomycota</taxon>
        <taxon>Agaricomycotina</taxon>
        <taxon>Agaricomycetes</taxon>
        <taxon>Agaricomycetidae</taxon>
        <taxon>Agaricales</taxon>
        <taxon>Marasmiineae</taxon>
        <taxon>Omphalotaceae</taxon>
        <taxon>Rhodocollybia</taxon>
    </lineage>
</organism>
<evidence type="ECO:0000313" key="7">
    <source>
        <dbReference type="Proteomes" id="UP000772434"/>
    </source>
</evidence>
<evidence type="ECO:0000259" key="5">
    <source>
        <dbReference type="PROSITE" id="PS50865"/>
    </source>
</evidence>
<comment type="caution">
    <text evidence="6">The sequence shown here is derived from an EMBL/GenBank/DDBJ whole genome shotgun (WGS) entry which is preliminary data.</text>
</comment>
<name>A0A9P5UBV2_9AGAR</name>
<evidence type="ECO:0000313" key="6">
    <source>
        <dbReference type="EMBL" id="KAF9072498.1"/>
    </source>
</evidence>
<gene>
    <name evidence="6" type="ORF">BDP27DRAFT_1320554</name>
</gene>
<evidence type="ECO:0000256" key="2">
    <source>
        <dbReference type="ARBA" id="ARBA00022771"/>
    </source>
</evidence>
<dbReference type="Gene3D" id="6.10.140.2220">
    <property type="match status" value="1"/>
</dbReference>
<dbReference type="AlphaFoldDB" id="A0A9P5UBV2"/>
<keyword evidence="7" id="KW-1185">Reference proteome</keyword>
<dbReference type="SUPFAM" id="SSF144232">
    <property type="entry name" value="HIT/MYND zinc finger-like"/>
    <property type="match status" value="1"/>
</dbReference>
<reference evidence="6" key="1">
    <citation type="submission" date="2020-11" db="EMBL/GenBank/DDBJ databases">
        <authorList>
            <consortium name="DOE Joint Genome Institute"/>
            <person name="Ahrendt S."/>
            <person name="Riley R."/>
            <person name="Andreopoulos W."/>
            <person name="Labutti K."/>
            <person name="Pangilinan J."/>
            <person name="Ruiz-Duenas F.J."/>
            <person name="Barrasa J.M."/>
            <person name="Sanchez-Garcia M."/>
            <person name="Camarero S."/>
            <person name="Miyauchi S."/>
            <person name="Serrano A."/>
            <person name="Linde D."/>
            <person name="Babiker R."/>
            <person name="Drula E."/>
            <person name="Ayuso-Fernandez I."/>
            <person name="Pacheco R."/>
            <person name="Padilla G."/>
            <person name="Ferreira P."/>
            <person name="Barriuso J."/>
            <person name="Kellner H."/>
            <person name="Castanera R."/>
            <person name="Alfaro M."/>
            <person name="Ramirez L."/>
            <person name="Pisabarro A.G."/>
            <person name="Kuo A."/>
            <person name="Tritt A."/>
            <person name="Lipzen A."/>
            <person name="He G."/>
            <person name="Yan M."/>
            <person name="Ng V."/>
            <person name="Cullen D."/>
            <person name="Martin F."/>
            <person name="Rosso M.-N."/>
            <person name="Henrissat B."/>
            <person name="Hibbett D."/>
            <person name="Martinez A.T."/>
            <person name="Grigoriev I.V."/>
        </authorList>
    </citation>
    <scope>NUCLEOTIDE SEQUENCE</scope>
    <source>
        <strain evidence="6">AH 40177</strain>
    </source>
</reference>
<keyword evidence="3" id="KW-0862">Zinc</keyword>
<keyword evidence="1" id="KW-0479">Metal-binding</keyword>
<protein>
    <recommendedName>
        <fullName evidence="5">MYND-type domain-containing protein</fullName>
    </recommendedName>
</protein>
<keyword evidence="2 4" id="KW-0863">Zinc-finger</keyword>
<dbReference type="EMBL" id="JADNRY010000024">
    <property type="protein sequence ID" value="KAF9072498.1"/>
    <property type="molecule type" value="Genomic_DNA"/>
</dbReference>
<accession>A0A9P5UBV2</accession>
<proteinExistence type="predicted"/>
<sequence length="468" mass="54058">MSLDEVDFQTKILIIIPELTVYLDLAVAEAVGDKIRNVLKEDFGPLLDLAVRTWIYVLDNCSRDTRDRVGDVLEQMPGSEHIILRSIVQELQLPMCYVENLWFALDVILGCARHHDTMFERFLDGGMVRWLCWSFKRMTLHRLLDLEISNDNEYLQAIATCVHCLEAAFIDSYNWIPLAISYDFLKAVIQSGPFIAKRRSTLGGVALEESLHMVFETMKPFLLYRSVLRPFLWFVKSAQRLKPELYRQLIDMPPNTEYPDICFPTTWKGFVTLAEERQESRRTANKEGEFICSNLDCSLDSTNAKLKQCSCCRAILYCSKKCQKSDWSEHREECEMLRSRAISGGRPAPWSQFDQDFFTYLTEDCGRRLLTSPQFRYSLEIDSNGFGDKIITLDFRKNPPIMHFLTFEQYLIDSQTSNSHILTAENYDELVEETKTGYTLLLQGIFPGEDGIPESVVTSVVEDDYDLD</sequence>
<dbReference type="OrthoDB" id="3007465at2759"/>
<dbReference type="InterPro" id="IPR002893">
    <property type="entry name" value="Znf_MYND"/>
</dbReference>
<dbReference type="GO" id="GO:0008270">
    <property type="term" value="F:zinc ion binding"/>
    <property type="evidence" value="ECO:0007669"/>
    <property type="project" value="UniProtKB-KW"/>
</dbReference>
<evidence type="ECO:0000256" key="4">
    <source>
        <dbReference type="PROSITE-ProRule" id="PRU00134"/>
    </source>
</evidence>
<dbReference type="PROSITE" id="PS50865">
    <property type="entry name" value="ZF_MYND_2"/>
    <property type="match status" value="1"/>
</dbReference>
<evidence type="ECO:0000256" key="3">
    <source>
        <dbReference type="ARBA" id="ARBA00022833"/>
    </source>
</evidence>